<evidence type="ECO:0000313" key="2">
    <source>
        <dbReference type="Proteomes" id="UP000007089"/>
    </source>
</evidence>
<accession>B8JHE4</accession>
<reference evidence="1" key="1">
    <citation type="submission" date="2009-01" db="EMBL/GenBank/DDBJ databases">
        <title>Complete sequence of Anaeromyxobacter dehalogenans 2CP-1.</title>
        <authorList>
            <consortium name="US DOE Joint Genome Institute"/>
            <person name="Lucas S."/>
            <person name="Copeland A."/>
            <person name="Lapidus A."/>
            <person name="Glavina del Rio T."/>
            <person name="Dalin E."/>
            <person name="Tice H."/>
            <person name="Bruce D."/>
            <person name="Goodwin L."/>
            <person name="Pitluck S."/>
            <person name="Saunders E."/>
            <person name="Brettin T."/>
            <person name="Detter J.C."/>
            <person name="Han C."/>
            <person name="Larimer F."/>
            <person name="Land M."/>
            <person name="Hauser L."/>
            <person name="Kyrpides N."/>
            <person name="Ovchinnikova G."/>
            <person name="Beliaev A.S."/>
            <person name="Richardson P."/>
        </authorList>
    </citation>
    <scope>NUCLEOTIDE SEQUENCE</scope>
    <source>
        <strain evidence="1">2CP-1</strain>
    </source>
</reference>
<dbReference type="KEGG" id="acp:A2cp1_3322"/>
<dbReference type="HOGENOM" id="CLU_446661_0_0_7"/>
<proteinExistence type="predicted"/>
<name>B8JHE4_ANAD2</name>
<keyword evidence="2" id="KW-1185">Reference proteome</keyword>
<dbReference type="RefSeq" id="WP_015934467.1">
    <property type="nucleotide sequence ID" value="NC_011891.1"/>
</dbReference>
<dbReference type="AlphaFoldDB" id="B8JHE4"/>
<organism evidence="1 2">
    <name type="scientific">Anaeromyxobacter dehalogenans (strain ATCC BAA-258 / DSM 21875 / 2CP-1)</name>
    <dbReference type="NCBI Taxonomy" id="455488"/>
    <lineage>
        <taxon>Bacteria</taxon>
        <taxon>Pseudomonadati</taxon>
        <taxon>Myxococcota</taxon>
        <taxon>Myxococcia</taxon>
        <taxon>Myxococcales</taxon>
        <taxon>Cystobacterineae</taxon>
        <taxon>Anaeromyxobacteraceae</taxon>
        <taxon>Anaeromyxobacter</taxon>
    </lineage>
</organism>
<dbReference type="Proteomes" id="UP000007089">
    <property type="component" value="Chromosome"/>
</dbReference>
<protein>
    <recommendedName>
        <fullName evidence="3">Tryptophan synthase alpha chain</fullName>
    </recommendedName>
</protein>
<dbReference type="SUPFAM" id="SSF101898">
    <property type="entry name" value="NHL repeat"/>
    <property type="match status" value="1"/>
</dbReference>
<evidence type="ECO:0000313" key="1">
    <source>
        <dbReference type="EMBL" id="ACL66656.1"/>
    </source>
</evidence>
<dbReference type="PROSITE" id="PS51257">
    <property type="entry name" value="PROKAR_LIPOPROTEIN"/>
    <property type="match status" value="1"/>
</dbReference>
<dbReference type="EMBL" id="CP001359">
    <property type="protein sequence ID" value="ACL66656.1"/>
    <property type="molecule type" value="Genomic_DNA"/>
</dbReference>
<gene>
    <name evidence="1" type="ordered locus">A2cp1_3322</name>
</gene>
<sequence length="603" mass="60410">MERASLRAAGIVVGVVAWLGCGSSSGGKRETCTPTDCAAAGASCGQVSDGCGGFLQCGGCPEGQTCGGGGTANACGAPACHPATCQSLGKNCGQVDDGCGGRLDCGSCPQGQVCGGAGTPNVCGTPAAGCTRTTCAKEAKTCGTIPDGCGGTLDCGACGSGKVCTASNTCGPAPCTPTTCAAQGKDCGRIDDACGGTLDCGACPEGQTCGGGGNQNVCGVPAPAPTVRWYATVSTPGPDVYAAVGVDEQGSRVLLSTTIDEAGPGGGTLRLEKRDHDGKAVWSKTFTYAGWPVFRMAVTRLGNVLLAIDPQCWGDCTGRPGIDLGGGAIQDSALVKLGPDGRYVWTVSLAGSSVNQLATDDSGSALLFRAPRQTYAPVVEKYSWEGKQLWSKASQWVDAISLAPTGEAYVAGHASSGLVEGAPAPASGTWTAQVVKLGTDGKFQWSVQSATLGYFSGIGTTSKGTLVLLADRAGTVTWGDSTVDNGGLVLAVLEPDGKPRWARGVERLWPALLGVDPTGRAAVAGNPTSCLAVTVRTFDLANTPLWTRTVPTNGQCGSTRAQALSYGADHEVTVGGTFGGTIVVGEDTLLPQGDDGIAVELAP</sequence>
<evidence type="ECO:0008006" key="3">
    <source>
        <dbReference type="Google" id="ProtNLM"/>
    </source>
</evidence>